<evidence type="ECO:0000313" key="6">
    <source>
        <dbReference type="Proteomes" id="UP000662814"/>
    </source>
</evidence>
<dbReference type="PANTHER" id="PTHR33705">
    <property type="entry name" value="PHOSPHOCARRIER PROTEIN HPR"/>
    <property type="match status" value="1"/>
</dbReference>
<name>A0ABX6YHR7_9MICO</name>
<keyword evidence="6" id="KW-1185">Reference proteome</keyword>
<dbReference type="CDD" id="cd00367">
    <property type="entry name" value="PTS-HPr_like"/>
    <property type="match status" value="1"/>
</dbReference>
<dbReference type="EMBL" id="CP061169">
    <property type="protein sequence ID" value="QPZ38307.1"/>
    <property type="molecule type" value="Genomic_DNA"/>
</dbReference>
<dbReference type="PRINTS" id="PR00107">
    <property type="entry name" value="PHOSPHOCPHPR"/>
</dbReference>
<evidence type="ECO:0000259" key="4">
    <source>
        <dbReference type="PROSITE" id="PS51350"/>
    </source>
</evidence>
<dbReference type="PANTHER" id="PTHR33705:SF2">
    <property type="entry name" value="PHOSPHOCARRIER PROTEIN NPR"/>
    <property type="match status" value="1"/>
</dbReference>
<feature type="domain" description="HPr" evidence="4">
    <location>
        <begin position="1"/>
        <end position="88"/>
    </location>
</feature>
<evidence type="ECO:0000256" key="1">
    <source>
        <dbReference type="ARBA" id="ARBA00004496"/>
    </source>
</evidence>
<dbReference type="SUPFAM" id="SSF55594">
    <property type="entry name" value="HPr-like"/>
    <property type="match status" value="1"/>
</dbReference>
<reference evidence="5 6" key="1">
    <citation type="submission" date="2020-12" db="EMBL/GenBank/DDBJ databases">
        <title>Microbacterium sp. HY060.</title>
        <authorList>
            <person name="Zhou J."/>
        </authorList>
    </citation>
    <scope>NUCLEOTIDE SEQUENCE [LARGE SCALE GENOMIC DNA]</scope>
    <source>
        <strain evidence="5 6">HY60</strain>
    </source>
</reference>
<comment type="subcellular location">
    <subcellularLocation>
        <location evidence="1">Cytoplasm</location>
    </subcellularLocation>
</comment>
<evidence type="ECO:0000256" key="2">
    <source>
        <dbReference type="ARBA" id="ARBA00022490"/>
    </source>
</evidence>
<proteinExistence type="predicted"/>
<dbReference type="RefSeq" id="WP_166986856.1">
    <property type="nucleotide sequence ID" value="NZ_CP061169.1"/>
</dbReference>
<dbReference type="NCBIfam" id="TIGR01003">
    <property type="entry name" value="PTS_HPr_family"/>
    <property type="match status" value="1"/>
</dbReference>
<dbReference type="InterPro" id="IPR035895">
    <property type="entry name" value="HPr-like_sf"/>
</dbReference>
<evidence type="ECO:0000256" key="3">
    <source>
        <dbReference type="ARBA" id="ARBA00022683"/>
    </source>
</evidence>
<dbReference type="PROSITE" id="PS51350">
    <property type="entry name" value="PTS_HPR_DOM"/>
    <property type="match status" value="1"/>
</dbReference>
<gene>
    <name evidence="5" type="ORF">HCR76_16215</name>
</gene>
<dbReference type="InterPro" id="IPR050399">
    <property type="entry name" value="HPr"/>
</dbReference>
<dbReference type="InterPro" id="IPR000032">
    <property type="entry name" value="HPr-like"/>
</dbReference>
<accession>A0ABX6YHR7</accession>
<dbReference type="Pfam" id="PF00381">
    <property type="entry name" value="PTS-HPr"/>
    <property type="match status" value="1"/>
</dbReference>
<dbReference type="Proteomes" id="UP000662814">
    <property type="component" value="Chromosome"/>
</dbReference>
<dbReference type="Gene3D" id="3.30.1340.10">
    <property type="entry name" value="HPr-like"/>
    <property type="match status" value="1"/>
</dbReference>
<sequence length="88" mass="9146">MTERTVAVGSSEGLHARPAKLFVQAAQASGIPIRVSKSGGTPVDAASLLSVISLGIGQGESVTLSAVGEESEHVIRRLVEILEKNHDE</sequence>
<evidence type="ECO:0000313" key="5">
    <source>
        <dbReference type="EMBL" id="QPZ38307.1"/>
    </source>
</evidence>
<keyword evidence="2" id="KW-0963">Cytoplasm</keyword>
<keyword evidence="3" id="KW-0598">Phosphotransferase system</keyword>
<protein>
    <submittedName>
        <fullName evidence="5">HPr family phosphocarrier protein</fullName>
    </submittedName>
</protein>
<organism evidence="5 6">
    <name type="scientific">Paramicrobacterium chengjingii</name>
    <dbReference type="NCBI Taxonomy" id="2769067"/>
    <lineage>
        <taxon>Bacteria</taxon>
        <taxon>Bacillati</taxon>
        <taxon>Actinomycetota</taxon>
        <taxon>Actinomycetes</taxon>
        <taxon>Micrococcales</taxon>
        <taxon>Microbacteriaceae</taxon>
        <taxon>Paramicrobacterium</taxon>
    </lineage>
</organism>